<dbReference type="OrthoDB" id="9772100at2"/>
<dbReference type="InterPro" id="IPR005467">
    <property type="entry name" value="His_kinase_dom"/>
</dbReference>
<name>A0A4V2SBS0_9GAMM</name>
<evidence type="ECO:0000256" key="2">
    <source>
        <dbReference type="ARBA" id="ARBA00012438"/>
    </source>
</evidence>
<sequence>MTDSERNEGVSVPHDDRARRVLTVALLLAFAGSVLGLIFGVWLGPAQGAESVLLIACALVTGSLLVLLRLPRSRLSVSSIAAAASLYLTAHLSVGAALTLWHEPYVPHALPYLLWFFALLAFNKFTNTGRSRAFLDTLIIVMPLLLVVGTFLLQSAHLDREGSVTLVLYIFSYLSFSVFFNLFTVFREDYITSTERSLALGRQNTLLRESGERLRRLFDDAVLGIAELDAQGRIISANATLEQLLRVSAGDQLADGLARDDVALWHAALRAVVDGGPAQQHLEITPVGERRLAVNCILSYLPARGQLPAGLVAVFQDITERRELDSQLRQSQKLQAIGQLTGGIAHDFNNLLTVIMGNSELLAESLGEQENLQALAQMSTSAAQRGAELTRRLLAFARRQPLAPQVVDLSQLVMAARPLLQRTLGESVRIDVIADPALSRVEVDPGQFEVALLNLAINARDAMPTGGELVIESHDAALDEDYCRRETEVAPGDYVRVSVSDNGTGIAPGVIEHVFEPFFTTKDAARGNGLGLSMVYGFVKQSGGHVKIYSEPREGTTVHLYFPRVTNGRTPAPDKAVSKPFVGGSEHIVVVEDDDLVRSHAESTIRGLGYGVTVAQNGPEALALLKDAAAPDLLFTDVVMPGGMNGRELAEAAQALHPGLPVLYTSGYAEDAIVHHGRLAAGVQLLSKPYRREQLALAIRQALQKAGD</sequence>
<dbReference type="RefSeq" id="WP_117314890.1">
    <property type="nucleotide sequence ID" value="NZ_QQSW01000002.1"/>
</dbReference>
<dbReference type="SUPFAM" id="SSF52172">
    <property type="entry name" value="CheY-like"/>
    <property type="match status" value="1"/>
</dbReference>
<feature type="transmembrane region" description="Helical" evidence="5">
    <location>
        <begin position="134"/>
        <end position="154"/>
    </location>
</feature>
<dbReference type="InterPro" id="IPR003594">
    <property type="entry name" value="HATPase_dom"/>
</dbReference>
<protein>
    <recommendedName>
        <fullName evidence="2">histidine kinase</fullName>
        <ecNumber evidence="2">2.7.13.3</ecNumber>
    </recommendedName>
</protein>
<feature type="domain" description="Response regulatory" evidence="7">
    <location>
        <begin position="587"/>
        <end position="703"/>
    </location>
</feature>
<dbReference type="Pfam" id="PF00512">
    <property type="entry name" value="HisKA"/>
    <property type="match status" value="1"/>
</dbReference>
<evidence type="ECO:0000256" key="4">
    <source>
        <dbReference type="PROSITE-ProRule" id="PRU00169"/>
    </source>
</evidence>
<feature type="transmembrane region" description="Helical" evidence="5">
    <location>
        <begin position="105"/>
        <end position="122"/>
    </location>
</feature>
<dbReference type="InterPro" id="IPR035965">
    <property type="entry name" value="PAS-like_dom_sf"/>
</dbReference>
<keyword evidence="3 4" id="KW-0597">Phosphoprotein</keyword>
<dbReference type="PANTHER" id="PTHR43065:SF49">
    <property type="entry name" value="HISTIDINE KINASE"/>
    <property type="match status" value="1"/>
</dbReference>
<organism evidence="8 9">
    <name type="scientific">Chromatocurvus halotolerans</name>
    <dbReference type="NCBI Taxonomy" id="1132028"/>
    <lineage>
        <taxon>Bacteria</taxon>
        <taxon>Pseudomonadati</taxon>
        <taxon>Pseudomonadota</taxon>
        <taxon>Gammaproteobacteria</taxon>
        <taxon>Cellvibrionales</taxon>
        <taxon>Halieaceae</taxon>
        <taxon>Chromatocurvus</taxon>
    </lineage>
</organism>
<dbReference type="PROSITE" id="PS50110">
    <property type="entry name" value="RESPONSE_REGULATORY"/>
    <property type="match status" value="1"/>
</dbReference>
<comment type="catalytic activity">
    <reaction evidence="1">
        <text>ATP + protein L-histidine = ADP + protein N-phospho-L-histidine.</text>
        <dbReference type="EC" id="2.7.13.3"/>
    </reaction>
</comment>
<accession>A0A4V2SBS0</accession>
<dbReference type="Pfam" id="PF08448">
    <property type="entry name" value="PAS_4"/>
    <property type="match status" value="1"/>
</dbReference>
<proteinExistence type="predicted"/>
<evidence type="ECO:0000256" key="3">
    <source>
        <dbReference type="ARBA" id="ARBA00022553"/>
    </source>
</evidence>
<keyword evidence="8" id="KW-0418">Kinase</keyword>
<feature type="modified residue" description="4-aspartylphosphate" evidence="4">
    <location>
        <position position="637"/>
    </location>
</feature>
<evidence type="ECO:0000256" key="1">
    <source>
        <dbReference type="ARBA" id="ARBA00000085"/>
    </source>
</evidence>
<dbReference type="PRINTS" id="PR00344">
    <property type="entry name" value="BCTRLSENSOR"/>
</dbReference>
<dbReference type="SMART" id="SM00388">
    <property type="entry name" value="HisKA"/>
    <property type="match status" value="1"/>
</dbReference>
<evidence type="ECO:0000259" key="7">
    <source>
        <dbReference type="PROSITE" id="PS50110"/>
    </source>
</evidence>
<keyword evidence="5" id="KW-0472">Membrane</keyword>
<dbReference type="Gene3D" id="3.30.565.10">
    <property type="entry name" value="Histidine kinase-like ATPase, C-terminal domain"/>
    <property type="match status" value="1"/>
</dbReference>
<gene>
    <name evidence="8" type="ORF">EV688_10494</name>
</gene>
<dbReference type="InterPro" id="IPR001789">
    <property type="entry name" value="Sig_transdc_resp-reg_receiver"/>
</dbReference>
<dbReference type="Gene3D" id="1.10.287.130">
    <property type="match status" value="1"/>
</dbReference>
<dbReference type="InterPro" id="IPR000014">
    <property type="entry name" value="PAS"/>
</dbReference>
<feature type="domain" description="Histidine kinase" evidence="6">
    <location>
        <begin position="343"/>
        <end position="566"/>
    </location>
</feature>
<keyword evidence="5" id="KW-1133">Transmembrane helix</keyword>
<dbReference type="SUPFAM" id="SSF55874">
    <property type="entry name" value="ATPase domain of HSP90 chaperone/DNA topoisomerase II/histidine kinase"/>
    <property type="match status" value="1"/>
</dbReference>
<dbReference type="PANTHER" id="PTHR43065">
    <property type="entry name" value="SENSOR HISTIDINE KINASE"/>
    <property type="match status" value="1"/>
</dbReference>
<evidence type="ECO:0000256" key="5">
    <source>
        <dbReference type="SAM" id="Phobius"/>
    </source>
</evidence>
<dbReference type="Pfam" id="PF00072">
    <property type="entry name" value="Response_reg"/>
    <property type="match status" value="1"/>
</dbReference>
<dbReference type="GO" id="GO:0000155">
    <property type="term" value="F:phosphorelay sensor kinase activity"/>
    <property type="evidence" value="ECO:0007669"/>
    <property type="project" value="InterPro"/>
</dbReference>
<comment type="caution">
    <text evidence="8">The sequence shown here is derived from an EMBL/GenBank/DDBJ whole genome shotgun (WGS) entry which is preliminary data.</text>
</comment>
<dbReference type="CDD" id="cd00082">
    <property type="entry name" value="HisKA"/>
    <property type="match status" value="1"/>
</dbReference>
<dbReference type="SUPFAM" id="SSF55785">
    <property type="entry name" value="PYP-like sensor domain (PAS domain)"/>
    <property type="match status" value="1"/>
</dbReference>
<dbReference type="PROSITE" id="PS50109">
    <property type="entry name" value="HIS_KIN"/>
    <property type="match status" value="1"/>
</dbReference>
<dbReference type="Gene3D" id="3.40.50.2300">
    <property type="match status" value="1"/>
</dbReference>
<keyword evidence="9" id="KW-1185">Reference proteome</keyword>
<dbReference type="Proteomes" id="UP000294980">
    <property type="component" value="Unassembled WGS sequence"/>
</dbReference>
<evidence type="ECO:0000313" key="9">
    <source>
        <dbReference type="Proteomes" id="UP000294980"/>
    </source>
</evidence>
<feature type="transmembrane region" description="Helical" evidence="5">
    <location>
        <begin position="166"/>
        <end position="186"/>
    </location>
</feature>
<dbReference type="InterPro" id="IPR036097">
    <property type="entry name" value="HisK_dim/P_sf"/>
</dbReference>
<keyword evidence="5" id="KW-0812">Transmembrane</keyword>
<dbReference type="CDD" id="cd00130">
    <property type="entry name" value="PAS"/>
    <property type="match status" value="1"/>
</dbReference>
<dbReference type="InterPro" id="IPR004358">
    <property type="entry name" value="Sig_transdc_His_kin-like_C"/>
</dbReference>
<dbReference type="InterPro" id="IPR011006">
    <property type="entry name" value="CheY-like_superfamily"/>
</dbReference>
<keyword evidence="8" id="KW-0808">Transferase</keyword>
<dbReference type="EMBL" id="SLWX01000004">
    <property type="protein sequence ID" value="TCO76640.1"/>
    <property type="molecule type" value="Genomic_DNA"/>
</dbReference>
<feature type="transmembrane region" description="Helical" evidence="5">
    <location>
        <begin position="21"/>
        <end position="43"/>
    </location>
</feature>
<reference evidence="8 9" key="1">
    <citation type="submission" date="2019-03" db="EMBL/GenBank/DDBJ databases">
        <title>Genomic Encyclopedia of Type Strains, Phase IV (KMG-IV): sequencing the most valuable type-strain genomes for metagenomic binning, comparative biology and taxonomic classification.</title>
        <authorList>
            <person name="Goeker M."/>
        </authorList>
    </citation>
    <scope>NUCLEOTIDE SEQUENCE [LARGE SCALE GENOMIC DNA]</scope>
    <source>
        <strain evidence="8 9">DSM 23344</strain>
    </source>
</reference>
<evidence type="ECO:0000259" key="6">
    <source>
        <dbReference type="PROSITE" id="PS50109"/>
    </source>
</evidence>
<feature type="transmembrane region" description="Helical" evidence="5">
    <location>
        <begin position="80"/>
        <end position="99"/>
    </location>
</feature>
<feature type="transmembrane region" description="Helical" evidence="5">
    <location>
        <begin position="49"/>
        <end position="68"/>
    </location>
</feature>
<dbReference type="InterPro" id="IPR003661">
    <property type="entry name" value="HisK_dim/P_dom"/>
</dbReference>
<dbReference type="Gene3D" id="3.30.450.20">
    <property type="entry name" value="PAS domain"/>
    <property type="match status" value="1"/>
</dbReference>
<dbReference type="SMART" id="SM00387">
    <property type="entry name" value="HATPase_c"/>
    <property type="match status" value="1"/>
</dbReference>
<dbReference type="EC" id="2.7.13.3" evidence="2"/>
<dbReference type="SUPFAM" id="SSF47384">
    <property type="entry name" value="Homodimeric domain of signal transducing histidine kinase"/>
    <property type="match status" value="1"/>
</dbReference>
<dbReference type="InterPro" id="IPR013656">
    <property type="entry name" value="PAS_4"/>
</dbReference>
<evidence type="ECO:0000313" key="8">
    <source>
        <dbReference type="EMBL" id="TCO76640.1"/>
    </source>
</evidence>
<dbReference type="AlphaFoldDB" id="A0A4V2SBS0"/>
<dbReference type="Pfam" id="PF02518">
    <property type="entry name" value="HATPase_c"/>
    <property type="match status" value="1"/>
</dbReference>
<dbReference type="SMART" id="SM00448">
    <property type="entry name" value="REC"/>
    <property type="match status" value="1"/>
</dbReference>
<dbReference type="InterPro" id="IPR036890">
    <property type="entry name" value="HATPase_C_sf"/>
</dbReference>